<dbReference type="PROSITE" id="PS51873">
    <property type="entry name" value="TRIAD"/>
    <property type="match status" value="1"/>
</dbReference>
<evidence type="ECO:0000256" key="1">
    <source>
        <dbReference type="ARBA" id="ARBA00001798"/>
    </source>
</evidence>
<protein>
    <recommendedName>
        <fullName evidence="2">RBR-type E3 ubiquitin transferase</fullName>
        <ecNumber evidence="2">2.3.2.31</ecNumber>
    </recommendedName>
</protein>
<keyword evidence="8" id="KW-0862">Zinc</keyword>
<dbReference type="Gene3D" id="1.20.120.1750">
    <property type="match status" value="1"/>
</dbReference>
<dbReference type="AlphaFoldDB" id="A0A5N7BM21"/>
<dbReference type="EMBL" id="ML736159">
    <property type="protein sequence ID" value="KAE8382829.1"/>
    <property type="molecule type" value="Genomic_DNA"/>
</dbReference>
<reference evidence="10 11" key="1">
    <citation type="submission" date="2019-04" db="EMBL/GenBank/DDBJ databases">
        <title>Friends and foes A comparative genomics studyof 23 Aspergillus species from section Flavi.</title>
        <authorList>
            <consortium name="DOE Joint Genome Institute"/>
            <person name="Kjaerbolling I."/>
            <person name="Vesth T."/>
            <person name="Frisvad J.C."/>
            <person name="Nybo J.L."/>
            <person name="Theobald S."/>
            <person name="Kildgaard S."/>
            <person name="Isbrandt T."/>
            <person name="Kuo A."/>
            <person name="Sato A."/>
            <person name="Lyhne E.K."/>
            <person name="Kogle M.E."/>
            <person name="Wiebenga A."/>
            <person name="Kun R.S."/>
            <person name="Lubbers R.J."/>
            <person name="Makela M.R."/>
            <person name="Barry K."/>
            <person name="Chovatia M."/>
            <person name="Clum A."/>
            <person name="Daum C."/>
            <person name="Haridas S."/>
            <person name="He G."/>
            <person name="LaButti K."/>
            <person name="Lipzen A."/>
            <person name="Mondo S."/>
            <person name="Riley R."/>
            <person name="Salamov A."/>
            <person name="Simmons B.A."/>
            <person name="Magnuson J.K."/>
            <person name="Henrissat B."/>
            <person name="Mortensen U.H."/>
            <person name="Larsen T.O."/>
            <person name="Devries R.P."/>
            <person name="Grigoriev I.V."/>
            <person name="Machida M."/>
            <person name="Baker S.E."/>
            <person name="Andersen M.R."/>
        </authorList>
    </citation>
    <scope>NUCLEOTIDE SEQUENCE [LARGE SCALE GENOMIC DNA]</scope>
    <source>
        <strain evidence="10 11">IBT 29228</strain>
    </source>
</reference>
<feature type="domain" description="RING-type" evidence="9">
    <location>
        <begin position="152"/>
        <end position="343"/>
    </location>
</feature>
<evidence type="ECO:0000256" key="5">
    <source>
        <dbReference type="ARBA" id="ARBA00022737"/>
    </source>
</evidence>
<dbReference type="GO" id="GO:0016567">
    <property type="term" value="P:protein ubiquitination"/>
    <property type="evidence" value="ECO:0007669"/>
    <property type="project" value="InterPro"/>
</dbReference>
<name>A0A5N7BM21_9EURO</name>
<organism evidence="10 11">
    <name type="scientific">Aspergillus bertholletiae</name>
    <dbReference type="NCBI Taxonomy" id="1226010"/>
    <lineage>
        <taxon>Eukaryota</taxon>
        <taxon>Fungi</taxon>
        <taxon>Dikarya</taxon>
        <taxon>Ascomycota</taxon>
        <taxon>Pezizomycotina</taxon>
        <taxon>Eurotiomycetes</taxon>
        <taxon>Eurotiomycetidae</taxon>
        <taxon>Eurotiales</taxon>
        <taxon>Aspergillaceae</taxon>
        <taxon>Aspergillus</taxon>
        <taxon>Aspergillus subgen. Circumdati</taxon>
    </lineage>
</organism>
<dbReference type="GO" id="GO:0061630">
    <property type="term" value="F:ubiquitin protein ligase activity"/>
    <property type="evidence" value="ECO:0007669"/>
    <property type="project" value="UniProtKB-EC"/>
</dbReference>
<dbReference type="InterPro" id="IPR044066">
    <property type="entry name" value="TRIAD_supradom"/>
</dbReference>
<evidence type="ECO:0000313" key="10">
    <source>
        <dbReference type="EMBL" id="KAE8382829.1"/>
    </source>
</evidence>
<dbReference type="InterPro" id="IPR031127">
    <property type="entry name" value="E3_UB_ligase_RBR"/>
</dbReference>
<keyword evidence="3" id="KW-0808">Transferase</keyword>
<dbReference type="SUPFAM" id="SSF57850">
    <property type="entry name" value="RING/U-box"/>
    <property type="match status" value="1"/>
</dbReference>
<keyword evidence="4" id="KW-0479">Metal-binding</keyword>
<sequence>MDDPTKELVLRLMQDDMRDTLGYTKGKSRAGQMTDHELALEAWARELRHCAYIFEDYKMAKSLTRVTPHDSVAIAAATAEENRAFRDRIAAVQLGGLNQSAPELILGWMNAALAGITDLMGGLNLASERSRPIETIKGRRLSSVKTKSLVAESSKVAAACNPDSRTHLKSPCSHNYCRSCTRRLVHDSCIDESLFPPKCCRVPFPLPEIKTLLDKELIQIFEEKTLEYNDLNRTYCVTPSCSQYLPPTPVALTVKTCLACNTEICSTCKQQAHASLCVEREADFLKMAKKEGWQRCARCRNIVELRSGCNHITCRCGFQFCYICALKWKKCRCEVWDEHRLFDRAHQVAVRDRDNPQPARQEVQRAAQGLYEQYSCEHDGRWRRRNGQYLCDCQHCRIEACIRCRYNRL</sequence>
<evidence type="ECO:0000256" key="8">
    <source>
        <dbReference type="ARBA" id="ARBA00022833"/>
    </source>
</evidence>
<dbReference type="PANTHER" id="PTHR11685">
    <property type="entry name" value="RBR FAMILY RING FINGER AND IBR DOMAIN-CONTAINING"/>
    <property type="match status" value="1"/>
</dbReference>
<dbReference type="InterPro" id="IPR002867">
    <property type="entry name" value="IBR_dom"/>
</dbReference>
<evidence type="ECO:0000256" key="4">
    <source>
        <dbReference type="ARBA" id="ARBA00022723"/>
    </source>
</evidence>
<keyword evidence="11" id="KW-1185">Reference proteome</keyword>
<dbReference type="Pfam" id="PF01485">
    <property type="entry name" value="IBR"/>
    <property type="match status" value="1"/>
</dbReference>
<dbReference type="EC" id="2.3.2.31" evidence="2"/>
<keyword evidence="6" id="KW-0863">Zinc-finger</keyword>
<keyword evidence="5" id="KW-0677">Repeat</keyword>
<proteinExistence type="predicted"/>
<evidence type="ECO:0000259" key="9">
    <source>
        <dbReference type="PROSITE" id="PS51873"/>
    </source>
</evidence>
<evidence type="ECO:0000256" key="3">
    <source>
        <dbReference type="ARBA" id="ARBA00022679"/>
    </source>
</evidence>
<dbReference type="CDD" id="cd20335">
    <property type="entry name" value="BRcat_RBR"/>
    <property type="match status" value="1"/>
</dbReference>
<dbReference type="Proteomes" id="UP000326198">
    <property type="component" value="Unassembled WGS sequence"/>
</dbReference>
<evidence type="ECO:0000256" key="2">
    <source>
        <dbReference type="ARBA" id="ARBA00012251"/>
    </source>
</evidence>
<dbReference type="OrthoDB" id="9977870at2759"/>
<keyword evidence="7" id="KW-0833">Ubl conjugation pathway</keyword>
<comment type="catalytic activity">
    <reaction evidence="1">
        <text>[E2 ubiquitin-conjugating enzyme]-S-ubiquitinyl-L-cysteine + [acceptor protein]-L-lysine = [E2 ubiquitin-conjugating enzyme]-L-cysteine + [acceptor protein]-N(6)-ubiquitinyl-L-lysine.</text>
        <dbReference type="EC" id="2.3.2.31"/>
    </reaction>
</comment>
<evidence type="ECO:0000313" key="11">
    <source>
        <dbReference type="Proteomes" id="UP000326198"/>
    </source>
</evidence>
<dbReference type="GO" id="GO:0008270">
    <property type="term" value="F:zinc ion binding"/>
    <property type="evidence" value="ECO:0007669"/>
    <property type="project" value="UniProtKB-KW"/>
</dbReference>
<gene>
    <name evidence="10" type="ORF">BDV26DRAFT_304897</name>
</gene>
<evidence type="ECO:0000256" key="7">
    <source>
        <dbReference type="ARBA" id="ARBA00022786"/>
    </source>
</evidence>
<dbReference type="CDD" id="cd22584">
    <property type="entry name" value="Rcat_RBR_unk"/>
    <property type="match status" value="1"/>
</dbReference>
<evidence type="ECO:0000256" key="6">
    <source>
        <dbReference type="ARBA" id="ARBA00022771"/>
    </source>
</evidence>
<accession>A0A5N7BM21</accession>